<proteinExistence type="predicted"/>
<dbReference type="Proteomes" id="UP000593568">
    <property type="component" value="Unassembled WGS sequence"/>
</dbReference>
<organism evidence="2 3">
    <name type="scientific">Gossypium trilobum</name>
    <dbReference type="NCBI Taxonomy" id="34281"/>
    <lineage>
        <taxon>Eukaryota</taxon>
        <taxon>Viridiplantae</taxon>
        <taxon>Streptophyta</taxon>
        <taxon>Embryophyta</taxon>
        <taxon>Tracheophyta</taxon>
        <taxon>Spermatophyta</taxon>
        <taxon>Magnoliopsida</taxon>
        <taxon>eudicotyledons</taxon>
        <taxon>Gunneridae</taxon>
        <taxon>Pentapetalae</taxon>
        <taxon>rosids</taxon>
        <taxon>malvids</taxon>
        <taxon>Malvales</taxon>
        <taxon>Malvaceae</taxon>
        <taxon>Malvoideae</taxon>
        <taxon>Gossypium</taxon>
    </lineage>
</organism>
<feature type="compositionally biased region" description="Polar residues" evidence="1">
    <location>
        <begin position="1"/>
        <end position="14"/>
    </location>
</feature>
<feature type="compositionally biased region" description="Low complexity" evidence="1">
    <location>
        <begin position="24"/>
        <end position="40"/>
    </location>
</feature>
<feature type="non-terminal residue" evidence="2">
    <location>
        <position position="81"/>
    </location>
</feature>
<evidence type="ECO:0000313" key="2">
    <source>
        <dbReference type="EMBL" id="MBA0761213.1"/>
    </source>
</evidence>
<name>A0A7J9DKG7_9ROSI</name>
<accession>A0A7J9DKG7</accession>
<gene>
    <name evidence="2" type="ORF">Gotri_023891</name>
</gene>
<sequence>MNMENVDQTATSESSMEDYSRTCSSSSDPVDDASSSSTSILSTNCKGPLYELSQLMAQLPIKLERTFKVFRGKVSVVHMSD</sequence>
<keyword evidence="3" id="KW-1185">Reference proteome</keyword>
<dbReference type="EMBL" id="JABEZW010000003">
    <property type="protein sequence ID" value="MBA0761213.1"/>
    <property type="molecule type" value="Genomic_DNA"/>
</dbReference>
<protein>
    <submittedName>
        <fullName evidence="2">Uncharacterized protein</fullName>
    </submittedName>
</protein>
<dbReference type="AlphaFoldDB" id="A0A7J9DKG7"/>
<feature type="region of interest" description="Disordered" evidence="1">
    <location>
        <begin position="1"/>
        <end position="40"/>
    </location>
</feature>
<comment type="caution">
    <text evidence="2">The sequence shown here is derived from an EMBL/GenBank/DDBJ whole genome shotgun (WGS) entry which is preliminary data.</text>
</comment>
<evidence type="ECO:0000313" key="3">
    <source>
        <dbReference type="Proteomes" id="UP000593568"/>
    </source>
</evidence>
<reference evidence="2 3" key="1">
    <citation type="journal article" date="2019" name="Genome Biol. Evol.">
        <title>Insights into the evolution of the New World diploid cottons (Gossypium, subgenus Houzingenia) based on genome sequencing.</title>
        <authorList>
            <person name="Grover C.E."/>
            <person name="Arick M.A. 2nd"/>
            <person name="Thrash A."/>
            <person name="Conover J.L."/>
            <person name="Sanders W.S."/>
            <person name="Peterson D.G."/>
            <person name="Frelichowski J.E."/>
            <person name="Scheffler J.A."/>
            <person name="Scheffler B.E."/>
            <person name="Wendel J.F."/>
        </authorList>
    </citation>
    <scope>NUCLEOTIDE SEQUENCE [LARGE SCALE GENOMIC DNA]</scope>
    <source>
        <strain evidence="2">8</strain>
        <tissue evidence="2">Leaf</tissue>
    </source>
</reference>
<evidence type="ECO:0000256" key="1">
    <source>
        <dbReference type="SAM" id="MobiDB-lite"/>
    </source>
</evidence>